<dbReference type="Pfam" id="PF02152">
    <property type="entry name" value="FolB"/>
    <property type="match status" value="1"/>
</dbReference>
<keyword evidence="9" id="KW-1185">Reference proteome</keyword>
<dbReference type="OrthoDB" id="3212934at2"/>
<evidence type="ECO:0000256" key="3">
    <source>
        <dbReference type="ARBA" id="ARBA00005708"/>
    </source>
</evidence>
<dbReference type="PANTHER" id="PTHR42844">
    <property type="entry name" value="DIHYDRONEOPTERIN ALDOLASE 1-RELATED"/>
    <property type="match status" value="1"/>
</dbReference>
<dbReference type="NCBIfam" id="TIGR00526">
    <property type="entry name" value="folB_dom"/>
    <property type="match status" value="1"/>
</dbReference>
<dbReference type="EC" id="4.1.2.25" evidence="6"/>
<dbReference type="UniPathway" id="UPA00077">
    <property type="reaction ID" value="UER00154"/>
</dbReference>
<gene>
    <name evidence="8" type="primary">folB</name>
    <name evidence="8" type="ORF">FPZ11_10480</name>
</gene>
<comment type="function">
    <text evidence="6">Catalyzes the conversion of 7,8-dihydroneopterin to 6-hydroxymethyl-7,8-dihydropterin.</text>
</comment>
<dbReference type="EMBL" id="CP042305">
    <property type="protein sequence ID" value="QDZ15142.1"/>
    <property type="molecule type" value="Genomic_DNA"/>
</dbReference>
<dbReference type="PANTHER" id="PTHR42844:SF1">
    <property type="entry name" value="DIHYDRONEOPTERIN ALDOLASE 1-RELATED"/>
    <property type="match status" value="1"/>
</dbReference>
<dbReference type="KEGG" id="huw:FPZ11_10480"/>
<comment type="similarity">
    <text evidence="3 6">Belongs to the DHNA family.</text>
</comment>
<proteinExistence type="inferred from homology"/>
<evidence type="ECO:0000313" key="8">
    <source>
        <dbReference type="EMBL" id="QDZ15142.1"/>
    </source>
</evidence>
<evidence type="ECO:0000256" key="5">
    <source>
        <dbReference type="ARBA" id="ARBA00023239"/>
    </source>
</evidence>
<keyword evidence="4 6" id="KW-0289">Folate biosynthesis</keyword>
<keyword evidence="5 6" id="KW-0456">Lyase</keyword>
<comment type="catalytic activity">
    <reaction evidence="1 6">
        <text>7,8-dihydroneopterin = 6-hydroxymethyl-7,8-dihydropterin + glycolaldehyde</text>
        <dbReference type="Rhea" id="RHEA:10540"/>
        <dbReference type="ChEBI" id="CHEBI:17001"/>
        <dbReference type="ChEBI" id="CHEBI:17071"/>
        <dbReference type="ChEBI" id="CHEBI:44841"/>
        <dbReference type="EC" id="4.1.2.25"/>
    </reaction>
</comment>
<dbReference type="Proteomes" id="UP000320216">
    <property type="component" value="Chromosome"/>
</dbReference>
<dbReference type="RefSeq" id="WP_146320710.1">
    <property type="nucleotide sequence ID" value="NZ_CP042305.1"/>
</dbReference>
<evidence type="ECO:0000256" key="1">
    <source>
        <dbReference type="ARBA" id="ARBA00001353"/>
    </source>
</evidence>
<dbReference type="InterPro" id="IPR043133">
    <property type="entry name" value="GTP-CH-I_C/QueF"/>
</dbReference>
<name>A0A5B8M6C8_9MICO</name>
<sequence length="140" mass="15141">MSDDRITLTGVRVRANHGVFDFEREQGQDFVIDVTAWLDLGPAARGDELAATVHYGELAEDVAAAVASNPVDLIETVAERIARVVLSYPVERTEVTVHKPSAPIQVPFGDVAVTVVRDRAWYDAGPATPRAESTGTERAL</sequence>
<evidence type="ECO:0000259" key="7">
    <source>
        <dbReference type="SMART" id="SM00905"/>
    </source>
</evidence>
<dbReference type="AlphaFoldDB" id="A0A5B8M6C8"/>
<evidence type="ECO:0000313" key="9">
    <source>
        <dbReference type="Proteomes" id="UP000320216"/>
    </source>
</evidence>
<dbReference type="GO" id="GO:0046654">
    <property type="term" value="P:tetrahydrofolate biosynthetic process"/>
    <property type="evidence" value="ECO:0007669"/>
    <property type="project" value="UniProtKB-UniRule"/>
</dbReference>
<dbReference type="FunFam" id="3.30.1130.10:FF:000003">
    <property type="entry name" value="7,8-dihydroneopterin aldolase"/>
    <property type="match status" value="1"/>
</dbReference>
<evidence type="ECO:0000256" key="2">
    <source>
        <dbReference type="ARBA" id="ARBA00005013"/>
    </source>
</evidence>
<dbReference type="SUPFAM" id="SSF55620">
    <property type="entry name" value="Tetrahydrobiopterin biosynthesis enzymes-like"/>
    <property type="match status" value="1"/>
</dbReference>
<dbReference type="InterPro" id="IPR006156">
    <property type="entry name" value="Dihydroneopterin_aldolase"/>
</dbReference>
<dbReference type="CDD" id="cd00534">
    <property type="entry name" value="DHNA_DHNTPE"/>
    <property type="match status" value="1"/>
</dbReference>
<accession>A0A5B8M6C8</accession>
<reference evidence="8 9" key="1">
    <citation type="submission" date="2019-07" db="EMBL/GenBank/DDBJ databases">
        <title>Full genome sequence of Humibacter sp. WJ7-1.</title>
        <authorList>
            <person name="Im W.-T."/>
        </authorList>
    </citation>
    <scope>NUCLEOTIDE SEQUENCE [LARGE SCALE GENOMIC DNA]</scope>
    <source>
        <strain evidence="8 9">WJ7-1</strain>
    </source>
</reference>
<evidence type="ECO:0000256" key="4">
    <source>
        <dbReference type="ARBA" id="ARBA00022909"/>
    </source>
</evidence>
<dbReference type="InterPro" id="IPR006157">
    <property type="entry name" value="FolB_dom"/>
</dbReference>
<dbReference type="NCBIfam" id="TIGR00525">
    <property type="entry name" value="folB"/>
    <property type="match status" value="1"/>
</dbReference>
<dbReference type="SMART" id="SM00905">
    <property type="entry name" value="FolB"/>
    <property type="match status" value="1"/>
</dbReference>
<dbReference type="Gene3D" id="3.30.1130.10">
    <property type="match status" value="1"/>
</dbReference>
<protein>
    <recommendedName>
        <fullName evidence="6">7,8-dihydroneopterin aldolase</fullName>
        <ecNumber evidence="6">4.1.2.25</ecNumber>
    </recommendedName>
</protein>
<dbReference type="GO" id="GO:0004150">
    <property type="term" value="F:dihydroneopterin aldolase activity"/>
    <property type="evidence" value="ECO:0007669"/>
    <property type="project" value="UniProtKB-UniRule"/>
</dbReference>
<dbReference type="GO" id="GO:0046656">
    <property type="term" value="P:folic acid biosynthetic process"/>
    <property type="evidence" value="ECO:0007669"/>
    <property type="project" value="UniProtKB-UniRule"/>
</dbReference>
<organism evidence="8 9">
    <name type="scientific">Humibacter ginsenosidimutans</name>
    <dbReference type="NCBI Taxonomy" id="2599293"/>
    <lineage>
        <taxon>Bacteria</taxon>
        <taxon>Bacillati</taxon>
        <taxon>Actinomycetota</taxon>
        <taxon>Actinomycetes</taxon>
        <taxon>Micrococcales</taxon>
        <taxon>Microbacteriaceae</taxon>
        <taxon>Humibacter</taxon>
    </lineage>
</organism>
<dbReference type="GO" id="GO:0005737">
    <property type="term" value="C:cytoplasm"/>
    <property type="evidence" value="ECO:0007669"/>
    <property type="project" value="TreeGrafter"/>
</dbReference>
<comment type="pathway">
    <text evidence="2 6">Cofactor biosynthesis; tetrahydrofolate biosynthesis; 2-amino-4-hydroxy-6-hydroxymethyl-7,8-dihydropteridine diphosphate from 7,8-dihydroneopterin triphosphate: step 3/4.</text>
</comment>
<evidence type="ECO:0000256" key="6">
    <source>
        <dbReference type="RuleBase" id="RU362079"/>
    </source>
</evidence>
<feature type="domain" description="Dihydroneopterin aldolase/epimerase" evidence="7">
    <location>
        <begin position="6"/>
        <end position="117"/>
    </location>
</feature>